<dbReference type="Proteomes" id="UP000003378">
    <property type="component" value="Unassembled WGS sequence"/>
</dbReference>
<evidence type="ECO:0000313" key="1">
    <source>
        <dbReference type="EMBL" id="EGG40687.1"/>
    </source>
</evidence>
<comment type="caution">
    <text evidence="1">The sequence shown here is derived from an EMBL/GenBank/DDBJ whole genome shotgun (WGS) entry which is preliminary data.</text>
</comment>
<evidence type="ECO:0000313" key="2">
    <source>
        <dbReference type="Proteomes" id="UP000003378"/>
    </source>
</evidence>
<name>F3SGT9_STRSA</name>
<accession>F3SGT9</accession>
<organism evidence="1 2">
    <name type="scientific">Streptococcus sanguinis SK1087</name>
    <dbReference type="NCBI Taxonomy" id="888824"/>
    <lineage>
        <taxon>Bacteria</taxon>
        <taxon>Bacillati</taxon>
        <taxon>Bacillota</taxon>
        <taxon>Bacilli</taxon>
        <taxon>Lactobacillales</taxon>
        <taxon>Streptococcaceae</taxon>
        <taxon>Streptococcus</taxon>
    </lineage>
</organism>
<proteinExistence type="predicted"/>
<dbReference type="AlphaFoldDB" id="F3SGT9"/>
<dbReference type="HOGENOM" id="CLU_3317934_0_0_9"/>
<dbReference type="EMBL" id="AFDP01000003">
    <property type="protein sequence ID" value="EGG40687.1"/>
    <property type="molecule type" value="Genomic_DNA"/>
</dbReference>
<protein>
    <submittedName>
        <fullName evidence="1">Uncharacterized protein</fullName>
    </submittedName>
</protein>
<reference evidence="1 2" key="1">
    <citation type="submission" date="2011-03" db="EMBL/GenBank/DDBJ databases">
        <authorList>
            <person name="Muzny D."/>
            <person name="Qin X."/>
            <person name="Deng J."/>
            <person name="Jiang H."/>
            <person name="Liu Y."/>
            <person name="Qu J."/>
            <person name="Song X.-Z."/>
            <person name="Zhang L."/>
            <person name="Thornton R."/>
            <person name="Coyle M."/>
            <person name="Francisco L."/>
            <person name="Jackson L."/>
            <person name="Javaid M."/>
            <person name="Korchina V."/>
            <person name="Kovar C."/>
            <person name="Mata R."/>
            <person name="Mathew T."/>
            <person name="Ngo R."/>
            <person name="Nguyen L."/>
            <person name="Nguyen N."/>
            <person name="Okwuonu G."/>
            <person name="Ongeri F."/>
            <person name="Pham C."/>
            <person name="Simmons D."/>
            <person name="Wilczek-Boney K."/>
            <person name="Hale W."/>
            <person name="Jakkamsetti A."/>
            <person name="Pham P."/>
            <person name="Ruth R."/>
            <person name="San Lucas F."/>
            <person name="Warren J."/>
            <person name="Zhang J."/>
            <person name="Zhao Z."/>
            <person name="Zhou C."/>
            <person name="Zhu D."/>
            <person name="Lee S."/>
            <person name="Bess C."/>
            <person name="Blankenburg K."/>
            <person name="Forbes L."/>
            <person name="Fu Q."/>
            <person name="Gubbala S."/>
            <person name="Hirani K."/>
            <person name="Jayaseelan J.C."/>
            <person name="Lara F."/>
            <person name="Munidasa M."/>
            <person name="Palculict T."/>
            <person name="Patil S."/>
            <person name="Pu L.-L."/>
            <person name="Saada N."/>
            <person name="Tang L."/>
            <person name="Weissenberger G."/>
            <person name="Zhu Y."/>
            <person name="Hemphill L."/>
            <person name="Shang Y."/>
            <person name="Youmans B."/>
            <person name="Ayvaz T."/>
            <person name="Ross M."/>
            <person name="Santibanez J."/>
            <person name="Aqrawi P."/>
            <person name="Gross S."/>
            <person name="Joshi V."/>
            <person name="Fowler G."/>
            <person name="Nazareth L."/>
            <person name="Reid J."/>
            <person name="Worley K."/>
            <person name="Petrosino J."/>
            <person name="Highlander S."/>
            <person name="Gibbs R."/>
        </authorList>
    </citation>
    <scope>NUCLEOTIDE SEQUENCE [LARGE SCALE GENOMIC DNA]</scope>
    <source>
        <strain evidence="1 2">SK1087</strain>
    </source>
</reference>
<sequence length="39" mass="4727">MAYSIQVNPKNKVIVSGYNFFYLKNSEFFSEKWYNEEVI</sequence>
<gene>
    <name evidence="1" type="ORF">HMPREF9397_0344</name>
</gene>